<evidence type="ECO:0000313" key="4">
    <source>
        <dbReference type="EMBL" id="SOY27762.1"/>
    </source>
</evidence>
<protein>
    <submittedName>
        <fullName evidence="4">Bacterial extracellular solute-binding protein</fullName>
    </submittedName>
</protein>
<dbReference type="AlphaFoldDB" id="A0A2K4ZBC8"/>
<name>A0A2K4ZBC8_9FIRM</name>
<dbReference type="InterPro" id="IPR006059">
    <property type="entry name" value="SBP"/>
</dbReference>
<feature type="signal peptide" evidence="3">
    <location>
        <begin position="1"/>
        <end position="24"/>
    </location>
</feature>
<dbReference type="EMBL" id="OFSM01000002">
    <property type="protein sequence ID" value="SOY27762.1"/>
    <property type="molecule type" value="Genomic_DNA"/>
</dbReference>
<keyword evidence="1 3" id="KW-0732">Signal</keyword>
<dbReference type="PROSITE" id="PS51257">
    <property type="entry name" value="PROKAR_LIPOPROTEIN"/>
    <property type="match status" value="1"/>
</dbReference>
<feature type="compositionally biased region" description="Low complexity" evidence="2">
    <location>
        <begin position="45"/>
        <end position="59"/>
    </location>
</feature>
<proteinExistence type="predicted"/>
<dbReference type="OrthoDB" id="179400at2"/>
<feature type="chain" id="PRO_5039647478" evidence="3">
    <location>
        <begin position="25"/>
        <end position="383"/>
    </location>
</feature>
<dbReference type="Pfam" id="PF13416">
    <property type="entry name" value="SBP_bac_8"/>
    <property type="match status" value="1"/>
</dbReference>
<dbReference type="SUPFAM" id="SSF53850">
    <property type="entry name" value="Periplasmic binding protein-like II"/>
    <property type="match status" value="1"/>
</dbReference>
<gene>
    <name evidence="4" type="ORF">AMURIS_00467</name>
</gene>
<feature type="region of interest" description="Disordered" evidence="2">
    <location>
        <begin position="27"/>
        <end position="71"/>
    </location>
</feature>
<keyword evidence="5" id="KW-1185">Reference proteome</keyword>
<dbReference type="RefSeq" id="WP_103237874.1">
    <property type="nucleotide sequence ID" value="NZ_JANJZD010000002.1"/>
</dbReference>
<dbReference type="PANTHER" id="PTHR30006:SF2">
    <property type="entry name" value="ABC TRANSPORTER SUBSTRATE-BINDING PROTEIN"/>
    <property type="match status" value="1"/>
</dbReference>
<dbReference type="Proteomes" id="UP000236311">
    <property type="component" value="Unassembled WGS sequence"/>
</dbReference>
<dbReference type="GO" id="GO:0030976">
    <property type="term" value="F:thiamine pyrophosphate binding"/>
    <property type="evidence" value="ECO:0007669"/>
    <property type="project" value="TreeGrafter"/>
</dbReference>
<accession>A0A2K4ZBC8</accession>
<dbReference type="GO" id="GO:0015888">
    <property type="term" value="P:thiamine transport"/>
    <property type="evidence" value="ECO:0007669"/>
    <property type="project" value="TreeGrafter"/>
</dbReference>
<organism evidence="4 5">
    <name type="scientific">Acetatifactor muris</name>
    <dbReference type="NCBI Taxonomy" id="879566"/>
    <lineage>
        <taxon>Bacteria</taxon>
        <taxon>Bacillati</taxon>
        <taxon>Bacillota</taxon>
        <taxon>Clostridia</taxon>
        <taxon>Lachnospirales</taxon>
        <taxon>Lachnospiraceae</taxon>
        <taxon>Acetatifactor</taxon>
    </lineage>
</organism>
<reference evidence="4 5" key="1">
    <citation type="submission" date="2018-01" db="EMBL/GenBank/DDBJ databases">
        <authorList>
            <person name="Gaut B.S."/>
            <person name="Morton B.R."/>
            <person name="Clegg M.T."/>
            <person name="Duvall M.R."/>
        </authorList>
    </citation>
    <scope>NUCLEOTIDE SEQUENCE [LARGE SCALE GENOMIC DNA]</scope>
    <source>
        <strain evidence="4">GP69</strain>
    </source>
</reference>
<dbReference type="PANTHER" id="PTHR30006">
    <property type="entry name" value="THIAMINE-BINDING PERIPLASMIC PROTEIN-RELATED"/>
    <property type="match status" value="1"/>
</dbReference>
<evidence type="ECO:0000256" key="3">
    <source>
        <dbReference type="SAM" id="SignalP"/>
    </source>
</evidence>
<sequence>MKNRTLRKMWVWIAAATLTATMLAGCGDTSEQNSTGNNENRQISETESSSAAESSAASEQTPDSAASGERKLVVYSNTDEAGATAMEEAGAEIGIEVTIVRLGGGGDVIDRVMAEKNNPTADIVYGSNHIGLARLKAADCLEQFVPVWDDKVDEGLKDPDDYYYGVGISAVLLAYNPEVVGDNVPTDWMDLWTVPEWQGKYFVNPSTSGGTTQLVLSGILNRYRDDSGEMGISAEGWDALAAYYGNAYIQKEGDDFFALLTKGDVWAGQNYSKGVLVAEKDYDTDIAWATPEIGVPFATEMVAIVKGTKNYDVAKEFLDHYGSAEVMERISTTYPANVDARNGENMAELKTLTDSVKPQVIDYDFVAEHLDEWLEKIELELIP</sequence>
<dbReference type="GO" id="GO:0030975">
    <property type="term" value="F:thiamine binding"/>
    <property type="evidence" value="ECO:0007669"/>
    <property type="project" value="TreeGrafter"/>
</dbReference>
<dbReference type="GO" id="GO:0030288">
    <property type="term" value="C:outer membrane-bounded periplasmic space"/>
    <property type="evidence" value="ECO:0007669"/>
    <property type="project" value="TreeGrafter"/>
</dbReference>
<evidence type="ECO:0000256" key="2">
    <source>
        <dbReference type="SAM" id="MobiDB-lite"/>
    </source>
</evidence>
<feature type="compositionally biased region" description="Polar residues" evidence="2">
    <location>
        <begin position="29"/>
        <end position="43"/>
    </location>
</feature>
<evidence type="ECO:0000313" key="5">
    <source>
        <dbReference type="Proteomes" id="UP000236311"/>
    </source>
</evidence>
<evidence type="ECO:0000256" key="1">
    <source>
        <dbReference type="ARBA" id="ARBA00022729"/>
    </source>
</evidence>
<dbReference type="Gene3D" id="3.40.190.10">
    <property type="entry name" value="Periplasmic binding protein-like II"/>
    <property type="match status" value="2"/>
</dbReference>